<keyword evidence="5" id="KW-0560">Oxidoreductase</keyword>
<dbReference type="RefSeq" id="WP_349296464.1">
    <property type="nucleotide sequence ID" value="NZ_JBEDNQ010000001.1"/>
</dbReference>
<keyword evidence="8" id="KW-1185">Reference proteome</keyword>
<protein>
    <submittedName>
        <fullName evidence="7">FAD-binding oxidoreductase</fullName>
    </submittedName>
</protein>
<dbReference type="InterPro" id="IPR006094">
    <property type="entry name" value="Oxid_FAD_bind_N"/>
</dbReference>
<dbReference type="PANTHER" id="PTHR42973:SF39">
    <property type="entry name" value="FAD-BINDING PCMH-TYPE DOMAIN-CONTAINING PROTEIN"/>
    <property type="match status" value="1"/>
</dbReference>
<keyword evidence="3" id="KW-0285">Flavoprotein</keyword>
<reference evidence="7 8" key="1">
    <citation type="submission" date="2024-03" db="EMBL/GenBank/DDBJ databases">
        <title>Draft genome sequence of Pseudonocardia nematodicida JCM 31783.</title>
        <authorList>
            <person name="Butdee W."/>
            <person name="Duangmal K."/>
        </authorList>
    </citation>
    <scope>NUCLEOTIDE SEQUENCE [LARGE SCALE GENOMIC DNA]</scope>
    <source>
        <strain evidence="7 8">JCM 31783</strain>
    </source>
</reference>
<dbReference type="PROSITE" id="PS51387">
    <property type="entry name" value="FAD_PCMH"/>
    <property type="match status" value="1"/>
</dbReference>
<organism evidence="7 8">
    <name type="scientific">Pseudonocardia nematodicida</name>
    <dbReference type="NCBI Taxonomy" id="1206997"/>
    <lineage>
        <taxon>Bacteria</taxon>
        <taxon>Bacillati</taxon>
        <taxon>Actinomycetota</taxon>
        <taxon>Actinomycetes</taxon>
        <taxon>Pseudonocardiales</taxon>
        <taxon>Pseudonocardiaceae</taxon>
        <taxon>Pseudonocardia</taxon>
    </lineage>
</organism>
<dbReference type="Proteomes" id="UP001494902">
    <property type="component" value="Unassembled WGS sequence"/>
</dbReference>
<evidence type="ECO:0000313" key="7">
    <source>
        <dbReference type="EMBL" id="MEQ3549386.1"/>
    </source>
</evidence>
<dbReference type="InterPro" id="IPR006093">
    <property type="entry name" value="Oxy_OxRdtase_FAD_BS"/>
</dbReference>
<proteinExistence type="inferred from homology"/>
<evidence type="ECO:0000313" key="8">
    <source>
        <dbReference type="Proteomes" id="UP001494902"/>
    </source>
</evidence>
<dbReference type="EMBL" id="JBEDNQ010000001">
    <property type="protein sequence ID" value="MEQ3549386.1"/>
    <property type="molecule type" value="Genomic_DNA"/>
</dbReference>
<dbReference type="InterPro" id="IPR016169">
    <property type="entry name" value="FAD-bd_PCMH_sub2"/>
</dbReference>
<evidence type="ECO:0000256" key="5">
    <source>
        <dbReference type="ARBA" id="ARBA00023002"/>
    </source>
</evidence>
<dbReference type="InterPro" id="IPR016166">
    <property type="entry name" value="FAD-bd_PCMH"/>
</dbReference>
<comment type="cofactor">
    <cofactor evidence="1">
        <name>FAD</name>
        <dbReference type="ChEBI" id="CHEBI:57692"/>
    </cofactor>
</comment>
<sequence length="450" mass="47749">MHRHRALADLRGDILSPGDPDFDSARQIFNERLVGEPALIVRCAGVADVRRALRYAQAEGLEVSVRGGGHGLGGWASNNGGIVIDLTRLRWVLVDAPARSAWIGGGARAGDVVSETVSHGLVPVTGVTATVGLGGLATGAGEGYLTPQHGYASDNVIAFELVTAAGDVLRVSETERPELFWALRGAGPNFGVVTAMQIRLHPLPAQTVGGSLTFAGADVAAATRGAWDLMENGSQAVFPQTMYGLDADGAPTVTILPGHVGPPDAAAREIDRLRTFADPVRDDTTTMSYVELLHQLDDGGGDRGGRHLWDLVHLPFAGDRETQQELVLSLLPLFGPNTAMELWRTAPAPVPGPRSVLPRTPGVALVVLQMWTDPADDARETDILRRIGETLHASGLVEESPSASNHVTVHDPRRVAALYGEGAYAGLRRLKAVHDPANLFRNNYNVPPAD</sequence>
<dbReference type="InterPro" id="IPR012951">
    <property type="entry name" value="BBE"/>
</dbReference>
<feature type="domain" description="FAD-binding PCMH-type" evidence="6">
    <location>
        <begin position="33"/>
        <end position="203"/>
    </location>
</feature>
<dbReference type="PANTHER" id="PTHR42973">
    <property type="entry name" value="BINDING OXIDOREDUCTASE, PUTATIVE (AFU_ORTHOLOGUE AFUA_1G17690)-RELATED"/>
    <property type="match status" value="1"/>
</dbReference>
<dbReference type="Pfam" id="PF08031">
    <property type="entry name" value="BBE"/>
    <property type="match status" value="1"/>
</dbReference>
<dbReference type="Gene3D" id="3.30.43.10">
    <property type="entry name" value="Uridine Diphospho-n-acetylenolpyruvylglucosamine Reductase, domain 2"/>
    <property type="match status" value="1"/>
</dbReference>
<name>A0ABV1K4L4_9PSEU</name>
<dbReference type="InterPro" id="IPR050416">
    <property type="entry name" value="FAD-linked_Oxidoreductase"/>
</dbReference>
<comment type="caution">
    <text evidence="7">The sequence shown here is derived from an EMBL/GenBank/DDBJ whole genome shotgun (WGS) entry which is preliminary data.</text>
</comment>
<evidence type="ECO:0000256" key="2">
    <source>
        <dbReference type="ARBA" id="ARBA00005466"/>
    </source>
</evidence>
<evidence type="ECO:0000256" key="4">
    <source>
        <dbReference type="ARBA" id="ARBA00022827"/>
    </source>
</evidence>
<evidence type="ECO:0000256" key="1">
    <source>
        <dbReference type="ARBA" id="ARBA00001974"/>
    </source>
</evidence>
<dbReference type="InterPro" id="IPR036318">
    <property type="entry name" value="FAD-bd_PCMH-like_sf"/>
</dbReference>
<dbReference type="Pfam" id="PF01565">
    <property type="entry name" value="FAD_binding_4"/>
    <property type="match status" value="1"/>
</dbReference>
<evidence type="ECO:0000256" key="3">
    <source>
        <dbReference type="ARBA" id="ARBA00022630"/>
    </source>
</evidence>
<gene>
    <name evidence="7" type="ORF">WIS52_02780</name>
</gene>
<keyword evidence="4" id="KW-0274">FAD</keyword>
<dbReference type="Gene3D" id="3.30.465.10">
    <property type="match status" value="1"/>
</dbReference>
<dbReference type="SUPFAM" id="SSF56176">
    <property type="entry name" value="FAD-binding/transporter-associated domain-like"/>
    <property type="match status" value="1"/>
</dbReference>
<dbReference type="Gene3D" id="3.40.462.20">
    <property type="match status" value="1"/>
</dbReference>
<accession>A0ABV1K4L4</accession>
<dbReference type="PROSITE" id="PS00862">
    <property type="entry name" value="OX2_COVAL_FAD"/>
    <property type="match status" value="1"/>
</dbReference>
<comment type="similarity">
    <text evidence="2">Belongs to the oxygen-dependent FAD-linked oxidoreductase family.</text>
</comment>
<evidence type="ECO:0000259" key="6">
    <source>
        <dbReference type="PROSITE" id="PS51387"/>
    </source>
</evidence>
<dbReference type="InterPro" id="IPR016167">
    <property type="entry name" value="FAD-bd_PCMH_sub1"/>
</dbReference>